<dbReference type="Proteomes" id="UP000004986">
    <property type="component" value="Unassembled WGS sequence"/>
</dbReference>
<dbReference type="HOGENOM" id="CLU_3177430_0_0_6"/>
<evidence type="ECO:0000313" key="1">
    <source>
        <dbReference type="EMBL" id="EGH49398.1"/>
    </source>
</evidence>
<dbReference type="EMBL" id="AEAI01004221">
    <property type="protein sequence ID" value="EGH49398.1"/>
    <property type="molecule type" value="Genomic_DNA"/>
</dbReference>
<protein>
    <submittedName>
        <fullName evidence="1">Non-ribosomal peptide synthase:amino acid adenylation</fullName>
    </submittedName>
</protein>
<name>F3GQP5_PSESJ</name>
<keyword evidence="2" id="KW-1185">Reference proteome</keyword>
<gene>
    <name evidence="1" type="ORF">PSYPI_46324</name>
</gene>
<reference evidence="1 2" key="1">
    <citation type="journal article" date="2011" name="PLoS Pathog.">
        <title>Dynamic evolution of pathogenicity revealed by sequencing and comparative genomics of 19 Pseudomonas syringae isolates.</title>
        <authorList>
            <person name="Baltrus D.A."/>
            <person name="Nishimura M.T."/>
            <person name="Romanchuk A."/>
            <person name="Chang J.H."/>
            <person name="Mukhtar M.S."/>
            <person name="Cherkis K."/>
            <person name="Roach J."/>
            <person name="Grant S.R."/>
            <person name="Jones C.D."/>
            <person name="Dangl J.L."/>
        </authorList>
    </citation>
    <scope>NUCLEOTIDE SEQUENCE [LARGE SCALE GENOMIC DNA]</scope>
    <source>
        <strain evidence="1 2">1704B</strain>
    </source>
</reference>
<dbReference type="SUPFAM" id="SSF56801">
    <property type="entry name" value="Acetyl-CoA synthetase-like"/>
    <property type="match status" value="1"/>
</dbReference>
<accession>F3GQP5</accession>
<comment type="caution">
    <text evidence="1">The sequence shown here is derived from an EMBL/GenBank/DDBJ whole genome shotgun (WGS) entry which is preliminary data.</text>
</comment>
<dbReference type="InterPro" id="IPR042099">
    <property type="entry name" value="ANL_N_sf"/>
</dbReference>
<evidence type="ECO:0000313" key="2">
    <source>
        <dbReference type="Proteomes" id="UP000004986"/>
    </source>
</evidence>
<feature type="non-terminal residue" evidence="1">
    <location>
        <position position="47"/>
    </location>
</feature>
<feature type="non-terminal residue" evidence="1">
    <location>
        <position position="1"/>
    </location>
</feature>
<sequence>GEACSPALIEQVRQLKPGCRVINHYGPSETTVGVLTYEVLMSPCGSE</sequence>
<organism evidence="1 2">
    <name type="scientific">Pseudomonas syringae pv. pisi str. 1704B</name>
    <dbReference type="NCBI Taxonomy" id="629263"/>
    <lineage>
        <taxon>Bacteria</taxon>
        <taxon>Pseudomonadati</taxon>
        <taxon>Pseudomonadota</taxon>
        <taxon>Gammaproteobacteria</taxon>
        <taxon>Pseudomonadales</taxon>
        <taxon>Pseudomonadaceae</taxon>
        <taxon>Pseudomonas</taxon>
        <taxon>Pseudomonas syringae</taxon>
    </lineage>
</organism>
<proteinExistence type="predicted"/>
<dbReference type="Gene3D" id="3.40.50.12780">
    <property type="entry name" value="N-terminal domain of ligase-like"/>
    <property type="match status" value="1"/>
</dbReference>
<dbReference type="AlphaFoldDB" id="F3GQP5"/>